<dbReference type="Pfam" id="PF20078">
    <property type="entry name" value="DUF6473"/>
    <property type="match status" value="2"/>
</dbReference>
<dbReference type="InterPro" id="IPR045524">
    <property type="entry name" value="DUF6473"/>
</dbReference>
<reference evidence="2 3" key="1">
    <citation type="journal article" date="2008" name="Proc. Natl. Acad. Sci. U.S.A.">
        <title>The genome of Cyanothece 51142, a unicellular diazotrophic cyanobacterium important in the marine nitrogen cycle.</title>
        <authorList>
            <person name="Welsh E.A."/>
            <person name="Liberton M."/>
            <person name="Stoeckel J."/>
            <person name="Loh T."/>
            <person name="Elvitigala T."/>
            <person name="Wang C."/>
            <person name="Wollam A."/>
            <person name="Fulton R.S."/>
            <person name="Clifton S.W."/>
            <person name="Jacobs J.M."/>
            <person name="Aurora R."/>
            <person name="Ghosh B.K."/>
            <person name="Sherman L.A."/>
            <person name="Smith R.D."/>
            <person name="Wilson R.K."/>
            <person name="Pakrasi H.B."/>
        </authorList>
    </citation>
    <scope>NUCLEOTIDE SEQUENCE [LARGE SCALE GENOMIC DNA]</scope>
    <source>
        <strain evidence="3">ATCC 51142 / BH68</strain>
    </source>
</reference>
<dbReference type="KEGG" id="cyt:cce_4553"/>
<dbReference type="EMBL" id="CP000806">
    <property type="protein sequence ID" value="ACB53901.1"/>
    <property type="molecule type" value="Genomic_DNA"/>
</dbReference>
<organism evidence="2 3">
    <name type="scientific">Crocosphaera subtropica (strain ATCC 51142 / BH68)</name>
    <name type="common">Cyanothece sp. (strain ATCC 51142)</name>
    <dbReference type="NCBI Taxonomy" id="43989"/>
    <lineage>
        <taxon>Bacteria</taxon>
        <taxon>Bacillati</taxon>
        <taxon>Cyanobacteriota</taxon>
        <taxon>Cyanophyceae</taxon>
        <taxon>Oscillatoriophycideae</taxon>
        <taxon>Chroococcales</taxon>
        <taxon>Aphanothecaceae</taxon>
        <taxon>Crocosphaera</taxon>
        <taxon>Crocosphaera subtropica</taxon>
    </lineage>
</organism>
<dbReference type="STRING" id="43989.cce_4553"/>
<evidence type="ECO:0000313" key="2">
    <source>
        <dbReference type="EMBL" id="ACB53901.1"/>
    </source>
</evidence>
<gene>
    <name evidence="2" type="ordered locus">cce_4553</name>
</gene>
<proteinExistence type="predicted"/>
<feature type="domain" description="DUF6473" evidence="1">
    <location>
        <begin position="141"/>
        <end position="227"/>
    </location>
</feature>
<dbReference type="AlphaFoldDB" id="B1WVB1"/>
<accession>B1WVB1</accession>
<evidence type="ECO:0000313" key="3">
    <source>
        <dbReference type="Proteomes" id="UP000001203"/>
    </source>
</evidence>
<evidence type="ECO:0000259" key="1">
    <source>
        <dbReference type="Pfam" id="PF20078"/>
    </source>
</evidence>
<sequence length="281" mass="33155">MSEIYQERDWEVIDYQIYHFQEADVFFRGPQPEFLKPYNYAICIGAAQTFGCYCEKPFPYLLQEKLNIPILNWGRGGAGPYFFLKRAKLLDYINEAKFVIIQVMSGRSQGNSLYQSEGIGSYTRASDGIRISCKKAYQELLERYDETYVKKIVAETRVNWVKTYQEFLSKITIPKILFWFSSRYSNYEERYKNTSSLFGKYPQLINQKMVEQIKQFSDDYIECIYPTNSPKLLINRFTGKPANIEDEKGKKTITHDYYYPTPESHIMAANVLEKVCWKYLN</sequence>
<dbReference type="Proteomes" id="UP000001203">
    <property type="component" value="Chromosome circular"/>
</dbReference>
<dbReference type="RefSeq" id="WP_009543393.1">
    <property type="nucleotide sequence ID" value="NC_010546.1"/>
</dbReference>
<name>B1WVB1_CROS5</name>
<dbReference type="HOGENOM" id="CLU_975380_0_0_3"/>
<dbReference type="OrthoDB" id="5169888at2"/>
<feature type="domain" description="DUF6473" evidence="1">
    <location>
        <begin position="6"/>
        <end position="115"/>
    </location>
</feature>
<keyword evidence="3" id="KW-1185">Reference proteome</keyword>
<protein>
    <recommendedName>
        <fullName evidence="1">DUF6473 domain-containing protein</fullName>
    </recommendedName>
</protein>
<dbReference type="eggNOG" id="ENOG503216P">
    <property type="taxonomic scope" value="Bacteria"/>
</dbReference>